<proteinExistence type="predicted"/>
<sequence length="358" mass="38374">MSRAPTLAEALARPHNAFSILRLALALAVVVSHAFSLSTGRLEDEPLFGLTGFTLGEHAVNGFFAVSGFLVTMSLDRRGLRDYALARTLRILPGLVVATLMVSLVLGAALTRLPLAEYYGAPDFWHFILRTLTSFKSNASLPGVFETNPIHSPLGTVWTLKYETLCYLGVFLAGLLGLLRRRGFALALVAGLSVALLVAAAVNPAVPKGVETALRLPLIFAAGAALYVWRDRVRLSAWPLLGLGLALLLRETPLYRTVLFLAECYAAIWVAFAPALGSPALDPPADLSYGVYLYGWPIQQTLYALFPHASVTALLAASLVPSLGVAALSWYAVEKPALRLKARAMGRRTIGTIEPAGP</sequence>
<dbReference type="GO" id="GO:0016747">
    <property type="term" value="F:acyltransferase activity, transferring groups other than amino-acyl groups"/>
    <property type="evidence" value="ECO:0007669"/>
    <property type="project" value="InterPro"/>
</dbReference>
<keyword evidence="1" id="KW-0812">Transmembrane</keyword>
<dbReference type="RefSeq" id="WP_147046708.1">
    <property type="nucleotide sequence ID" value="NZ_BJZV01000011.1"/>
</dbReference>
<feature type="transmembrane region" description="Helical" evidence="1">
    <location>
        <begin position="162"/>
        <end position="179"/>
    </location>
</feature>
<dbReference type="Pfam" id="PF01757">
    <property type="entry name" value="Acyl_transf_3"/>
    <property type="match status" value="1"/>
</dbReference>
<evidence type="ECO:0000259" key="2">
    <source>
        <dbReference type="Pfam" id="PF01757"/>
    </source>
</evidence>
<keyword evidence="4" id="KW-1185">Reference proteome</keyword>
<dbReference type="AlphaFoldDB" id="A0A512JKF5"/>
<keyword evidence="3" id="KW-0808">Transferase</keyword>
<organism evidence="3 4">
    <name type="scientific">Methylobacterium gnaphalii</name>
    <dbReference type="NCBI Taxonomy" id="1010610"/>
    <lineage>
        <taxon>Bacteria</taxon>
        <taxon>Pseudomonadati</taxon>
        <taxon>Pseudomonadota</taxon>
        <taxon>Alphaproteobacteria</taxon>
        <taxon>Hyphomicrobiales</taxon>
        <taxon>Methylobacteriaceae</taxon>
        <taxon>Methylobacterium</taxon>
    </lineage>
</organism>
<evidence type="ECO:0000256" key="1">
    <source>
        <dbReference type="SAM" id="Phobius"/>
    </source>
</evidence>
<comment type="caution">
    <text evidence="3">The sequence shown here is derived from an EMBL/GenBank/DDBJ whole genome shotgun (WGS) entry which is preliminary data.</text>
</comment>
<dbReference type="InterPro" id="IPR050879">
    <property type="entry name" value="Acyltransferase_3"/>
</dbReference>
<keyword evidence="1" id="KW-0472">Membrane</keyword>
<feature type="transmembrane region" description="Helical" evidence="1">
    <location>
        <begin position="58"/>
        <end position="76"/>
    </location>
</feature>
<feature type="transmembrane region" description="Helical" evidence="1">
    <location>
        <begin position="311"/>
        <end position="333"/>
    </location>
</feature>
<feature type="transmembrane region" description="Helical" evidence="1">
    <location>
        <begin position="186"/>
        <end position="206"/>
    </location>
</feature>
<protein>
    <submittedName>
        <fullName evidence="3">Acyltransferase</fullName>
    </submittedName>
</protein>
<dbReference type="EMBL" id="BJZV01000011">
    <property type="protein sequence ID" value="GEP10437.1"/>
    <property type="molecule type" value="Genomic_DNA"/>
</dbReference>
<reference evidence="3 4" key="1">
    <citation type="submission" date="2019-07" db="EMBL/GenBank/DDBJ databases">
        <title>Whole genome shotgun sequence of Methylobacterium gnaphalii NBRC 107716.</title>
        <authorList>
            <person name="Hosoyama A."/>
            <person name="Uohara A."/>
            <person name="Ohji S."/>
            <person name="Ichikawa N."/>
        </authorList>
    </citation>
    <scope>NUCLEOTIDE SEQUENCE [LARGE SCALE GENOMIC DNA]</scope>
    <source>
        <strain evidence="3 4">NBRC 107716</strain>
    </source>
</reference>
<dbReference type="PANTHER" id="PTHR23028">
    <property type="entry name" value="ACETYLTRANSFERASE"/>
    <property type="match status" value="1"/>
</dbReference>
<feature type="transmembrane region" description="Helical" evidence="1">
    <location>
        <begin position="258"/>
        <end position="277"/>
    </location>
</feature>
<keyword evidence="1" id="KW-1133">Transmembrane helix</keyword>
<feature type="transmembrane region" description="Helical" evidence="1">
    <location>
        <begin position="212"/>
        <end position="229"/>
    </location>
</feature>
<dbReference type="PANTHER" id="PTHR23028:SF53">
    <property type="entry name" value="ACYL_TRANSF_3 DOMAIN-CONTAINING PROTEIN"/>
    <property type="match status" value="1"/>
</dbReference>
<dbReference type="InterPro" id="IPR002656">
    <property type="entry name" value="Acyl_transf_3_dom"/>
</dbReference>
<dbReference type="OrthoDB" id="9767863at2"/>
<dbReference type="GO" id="GO:0009103">
    <property type="term" value="P:lipopolysaccharide biosynthetic process"/>
    <property type="evidence" value="ECO:0007669"/>
    <property type="project" value="TreeGrafter"/>
</dbReference>
<name>A0A512JKF5_9HYPH</name>
<feature type="domain" description="Acyltransferase 3" evidence="2">
    <location>
        <begin position="18"/>
        <end position="328"/>
    </location>
</feature>
<accession>A0A512JKF5</accession>
<dbReference type="GO" id="GO:0016020">
    <property type="term" value="C:membrane"/>
    <property type="evidence" value="ECO:0007669"/>
    <property type="project" value="TreeGrafter"/>
</dbReference>
<keyword evidence="3" id="KW-0012">Acyltransferase</keyword>
<gene>
    <name evidence="3" type="ORF">MGN01_22820</name>
</gene>
<feature type="transmembrane region" description="Helical" evidence="1">
    <location>
        <begin position="88"/>
        <end position="110"/>
    </location>
</feature>
<dbReference type="Proteomes" id="UP000321750">
    <property type="component" value="Unassembled WGS sequence"/>
</dbReference>
<evidence type="ECO:0000313" key="4">
    <source>
        <dbReference type="Proteomes" id="UP000321750"/>
    </source>
</evidence>
<evidence type="ECO:0000313" key="3">
    <source>
        <dbReference type="EMBL" id="GEP10437.1"/>
    </source>
</evidence>
<feature type="transmembrane region" description="Helical" evidence="1">
    <location>
        <begin position="20"/>
        <end position="38"/>
    </location>
</feature>